<evidence type="ECO:0000256" key="1">
    <source>
        <dbReference type="SAM" id="MobiDB-lite"/>
    </source>
</evidence>
<gene>
    <name evidence="2" type="ORF">DUNSADRAFT_7579</name>
</gene>
<accession>A0ABQ7GL11</accession>
<name>A0ABQ7GL11_DUNSA</name>
<evidence type="ECO:0000313" key="2">
    <source>
        <dbReference type="EMBL" id="KAF5835299.1"/>
    </source>
</evidence>
<sequence>MLEIGVPSPYVLENVVIELAGMLASAGRACQLLLLPSFHAWKQCYSSSSSSSSSGRPAESTLNKKSDHHISSTQLPSPAGFPRTIPSQHSFSSRTSSWQAPFSLASHVRFQSVVPQAFGMDDNNIGELHSQQSGRAPGKGGSRGGGRTGQGGQGGFPDGGKSWDERVPSLEACIQNAANATHLPPNSMVFCMYNLAKRIGMDTKRGVQYSSRERADVADAAMNLIKHFLGSTSSYGAPISTSHPPVLQLDSKHLGVLAWSLSVMVRFDESLGAGARQLCCALAERAAQPGVIRANAREACRSWAGVLYGLAKAGVKCHDDARVEQLFLFCMEQELPGLLGEGQVCQPQSTSTIAMACVDAGYEGSMEPFISAIAKRVG</sequence>
<feature type="compositionally biased region" description="Gly residues" evidence="1">
    <location>
        <begin position="137"/>
        <end position="158"/>
    </location>
</feature>
<dbReference type="EMBL" id="MU069712">
    <property type="protein sequence ID" value="KAF5835299.1"/>
    <property type="molecule type" value="Genomic_DNA"/>
</dbReference>
<comment type="caution">
    <text evidence="2">The sequence shown here is derived from an EMBL/GenBank/DDBJ whole genome shotgun (WGS) entry which is preliminary data.</text>
</comment>
<feature type="non-terminal residue" evidence="2">
    <location>
        <position position="378"/>
    </location>
</feature>
<feature type="region of interest" description="Disordered" evidence="1">
    <location>
        <begin position="121"/>
        <end position="162"/>
    </location>
</feature>
<evidence type="ECO:0000313" key="3">
    <source>
        <dbReference type="Proteomes" id="UP000815325"/>
    </source>
</evidence>
<dbReference type="Proteomes" id="UP000815325">
    <property type="component" value="Unassembled WGS sequence"/>
</dbReference>
<protein>
    <submittedName>
        <fullName evidence="2">Uncharacterized protein</fullName>
    </submittedName>
</protein>
<feature type="region of interest" description="Disordered" evidence="1">
    <location>
        <begin position="47"/>
        <end position="92"/>
    </location>
</feature>
<keyword evidence="3" id="KW-1185">Reference proteome</keyword>
<organism evidence="2 3">
    <name type="scientific">Dunaliella salina</name>
    <name type="common">Green alga</name>
    <name type="synonym">Protococcus salinus</name>
    <dbReference type="NCBI Taxonomy" id="3046"/>
    <lineage>
        <taxon>Eukaryota</taxon>
        <taxon>Viridiplantae</taxon>
        <taxon>Chlorophyta</taxon>
        <taxon>core chlorophytes</taxon>
        <taxon>Chlorophyceae</taxon>
        <taxon>CS clade</taxon>
        <taxon>Chlamydomonadales</taxon>
        <taxon>Dunaliellaceae</taxon>
        <taxon>Dunaliella</taxon>
    </lineage>
</organism>
<reference evidence="2" key="1">
    <citation type="submission" date="2017-08" db="EMBL/GenBank/DDBJ databases">
        <authorList>
            <person name="Polle J.E."/>
            <person name="Barry K."/>
            <person name="Cushman J."/>
            <person name="Schmutz J."/>
            <person name="Tran D."/>
            <person name="Hathwaick L.T."/>
            <person name="Yim W.C."/>
            <person name="Jenkins J."/>
            <person name="Mckie-Krisberg Z.M."/>
            <person name="Prochnik S."/>
            <person name="Lindquist E."/>
            <person name="Dockter R.B."/>
            <person name="Adam C."/>
            <person name="Molina H."/>
            <person name="Bunkerborg J."/>
            <person name="Jin E."/>
            <person name="Buchheim M."/>
            <person name="Magnuson J."/>
        </authorList>
    </citation>
    <scope>NUCLEOTIDE SEQUENCE</scope>
    <source>
        <strain evidence="2">CCAP 19/18</strain>
    </source>
</reference>
<proteinExistence type="predicted"/>